<evidence type="ECO:0000256" key="1">
    <source>
        <dbReference type="SAM" id="SignalP"/>
    </source>
</evidence>
<comment type="caution">
    <text evidence="2">The sequence shown here is derived from an EMBL/GenBank/DDBJ whole genome shotgun (WGS) entry which is preliminary data.</text>
</comment>
<organism evidence="2 3">
    <name type="scientific">Steinernema carpocapsae</name>
    <name type="common">Entomopathogenic nematode</name>
    <dbReference type="NCBI Taxonomy" id="34508"/>
    <lineage>
        <taxon>Eukaryota</taxon>
        <taxon>Metazoa</taxon>
        <taxon>Ecdysozoa</taxon>
        <taxon>Nematoda</taxon>
        <taxon>Chromadorea</taxon>
        <taxon>Rhabditida</taxon>
        <taxon>Tylenchina</taxon>
        <taxon>Panagrolaimomorpha</taxon>
        <taxon>Strongyloidoidea</taxon>
        <taxon>Steinernematidae</taxon>
        <taxon>Steinernema</taxon>
    </lineage>
</organism>
<sequence>MFPNVRALSIMFMICIASQFSTALPQNRILRSLYSANSVDTSGNMESYLVPGYASGMDKRVPLSLGKKYDRNCFFSPVQCMLSFNNPANQHDDAIWNSRGRR</sequence>
<dbReference type="Proteomes" id="UP000298663">
    <property type="component" value="Unassembled WGS sequence"/>
</dbReference>
<keyword evidence="1" id="KW-0732">Signal</keyword>
<reference evidence="2 3" key="1">
    <citation type="journal article" date="2015" name="Genome Biol.">
        <title>Comparative genomics of Steinernema reveals deeply conserved gene regulatory networks.</title>
        <authorList>
            <person name="Dillman A.R."/>
            <person name="Macchietto M."/>
            <person name="Porter C.F."/>
            <person name="Rogers A."/>
            <person name="Williams B."/>
            <person name="Antoshechkin I."/>
            <person name="Lee M.M."/>
            <person name="Goodwin Z."/>
            <person name="Lu X."/>
            <person name="Lewis E.E."/>
            <person name="Goodrich-Blair H."/>
            <person name="Stock S.P."/>
            <person name="Adams B.J."/>
            <person name="Sternberg P.W."/>
            <person name="Mortazavi A."/>
        </authorList>
    </citation>
    <scope>NUCLEOTIDE SEQUENCE [LARGE SCALE GENOMIC DNA]</scope>
    <source>
        <strain evidence="2 3">ALL</strain>
    </source>
</reference>
<protein>
    <submittedName>
        <fullName evidence="2">Uncharacterized protein</fullName>
    </submittedName>
</protein>
<proteinExistence type="predicted"/>
<feature type="chain" id="PRO_5020555831" evidence="1">
    <location>
        <begin position="24"/>
        <end position="102"/>
    </location>
</feature>
<accession>A0A4U8UY23</accession>
<evidence type="ECO:0000313" key="2">
    <source>
        <dbReference type="EMBL" id="TMS38430.1"/>
    </source>
</evidence>
<dbReference type="EMBL" id="AZBU02000001">
    <property type="protein sequence ID" value="TMS38430.1"/>
    <property type="molecule type" value="Genomic_DNA"/>
</dbReference>
<dbReference type="AlphaFoldDB" id="A0A4U8UY23"/>
<gene>
    <name evidence="2" type="ORF">L596_005159</name>
</gene>
<evidence type="ECO:0000313" key="3">
    <source>
        <dbReference type="Proteomes" id="UP000298663"/>
    </source>
</evidence>
<dbReference type="OrthoDB" id="5817658at2759"/>
<reference evidence="2 3" key="2">
    <citation type="journal article" date="2019" name="G3 (Bethesda)">
        <title>Hybrid Assembly of the Genome of the Entomopathogenic Nematode Steinernema carpocapsae Identifies the X-Chromosome.</title>
        <authorList>
            <person name="Serra L."/>
            <person name="Macchietto M."/>
            <person name="Macias-Munoz A."/>
            <person name="McGill C.J."/>
            <person name="Rodriguez I.M."/>
            <person name="Rodriguez B."/>
            <person name="Murad R."/>
            <person name="Mortazavi A."/>
        </authorList>
    </citation>
    <scope>NUCLEOTIDE SEQUENCE [LARGE SCALE GENOMIC DNA]</scope>
    <source>
        <strain evidence="2 3">ALL</strain>
    </source>
</reference>
<keyword evidence="3" id="KW-1185">Reference proteome</keyword>
<name>A0A4U8UY23_STECR</name>
<feature type="signal peptide" evidence="1">
    <location>
        <begin position="1"/>
        <end position="23"/>
    </location>
</feature>